<dbReference type="EMBL" id="VSSQ01009960">
    <property type="protein sequence ID" value="MPM43060.1"/>
    <property type="molecule type" value="Genomic_DNA"/>
</dbReference>
<dbReference type="Pfam" id="PF12697">
    <property type="entry name" value="Abhydrolase_6"/>
    <property type="match status" value="1"/>
</dbReference>
<reference evidence="2" key="1">
    <citation type="submission" date="2019-08" db="EMBL/GenBank/DDBJ databases">
        <authorList>
            <person name="Kucharzyk K."/>
            <person name="Murdoch R.W."/>
            <person name="Higgins S."/>
            <person name="Loffler F."/>
        </authorList>
    </citation>
    <scope>NUCLEOTIDE SEQUENCE</scope>
</reference>
<evidence type="ECO:0000313" key="2">
    <source>
        <dbReference type="EMBL" id="MPM43060.1"/>
    </source>
</evidence>
<dbReference type="InterPro" id="IPR029058">
    <property type="entry name" value="AB_hydrolase_fold"/>
</dbReference>
<dbReference type="SUPFAM" id="SSF53474">
    <property type="entry name" value="alpha/beta-Hydrolases"/>
    <property type="match status" value="1"/>
</dbReference>
<dbReference type="InterPro" id="IPR000073">
    <property type="entry name" value="AB_hydrolase_1"/>
</dbReference>
<gene>
    <name evidence="2" type="ORF">SDC9_89733</name>
</gene>
<organism evidence="2">
    <name type="scientific">bioreactor metagenome</name>
    <dbReference type="NCBI Taxonomy" id="1076179"/>
    <lineage>
        <taxon>unclassified sequences</taxon>
        <taxon>metagenomes</taxon>
        <taxon>ecological metagenomes</taxon>
    </lineage>
</organism>
<evidence type="ECO:0000259" key="1">
    <source>
        <dbReference type="Pfam" id="PF12697"/>
    </source>
</evidence>
<protein>
    <submittedName>
        <fullName evidence="2">IS1595 family transposase</fullName>
    </submittedName>
</protein>
<accession>A0A644ZQ18</accession>
<feature type="domain" description="AB hydrolase-1" evidence="1">
    <location>
        <begin position="41"/>
        <end position="145"/>
    </location>
</feature>
<proteinExistence type="predicted"/>
<dbReference type="Gene3D" id="3.40.50.1820">
    <property type="entry name" value="alpha/beta hydrolase"/>
    <property type="match status" value="1"/>
</dbReference>
<sequence>METRQKNIEGIPAILWGPKPGRLFIAVHGDQSCKSDEVIAEFAKEAAGKGYCTLSFDLPEHGDRKGDPRLCSVQNCVEDLTEVMKYARTLSCDISLFGCSMGAYFSMLAYRDESLRQALFLSPVVDMKRIIDNMMMWFNINAEQLRREQEIPTPVRTLYWDYYEYVTEHPVEWSVPTALLYGKKDELCEFEYVEGFAKRTGVKMTVFDEGEHFFHTEEQMAFFRQWLQNSISM</sequence>
<name>A0A644ZQ18_9ZZZZ</name>
<comment type="caution">
    <text evidence="2">The sequence shown here is derived from an EMBL/GenBank/DDBJ whole genome shotgun (WGS) entry which is preliminary data.</text>
</comment>
<dbReference type="AlphaFoldDB" id="A0A644ZQ18"/>